<dbReference type="PANTHER" id="PTHR36793:SF1">
    <property type="entry name" value="RIBOSOMAL RNA SMALL SUBUNIT METHYLTRANSFERASE J"/>
    <property type="match status" value="1"/>
</dbReference>
<evidence type="ECO:0000313" key="3">
    <source>
        <dbReference type="EMBL" id="CEG02191.1"/>
    </source>
</evidence>
<keyword evidence="4" id="KW-1185">Reference proteome</keyword>
<dbReference type="GO" id="GO:0009535">
    <property type="term" value="C:chloroplast thylakoid membrane"/>
    <property type="evidence" value="ECO:0007669"/>
    <property type="project" value="TreeGrafter"/>
</dbReference>
<organism evidence="3 4">
    <name type="scientific">Ostreococcus tauri</name>
    <name type="common">Marine green alga</name>
    <dbReference type="NCBI Taxonomy" id="70448"/>
    <lineage>
        <taxon>Eukaryota</taxon>
        <taxon>Viridiplantae</taxon>
        <taxon>Chlorophyta</taxon>
        <taxon>Mamiellophyceae</taxon>
        <taxon>Mamiellales</taxon>
        <taxon>Bathycoccaceae</taxon>
        <taxon>Ostreococcus</taxon>
    </lineage>
</organism>
<dbReference type="Pfam" id="PF22915">
    <property type="entry name" value="ARMH5"/>
    <property type="match status" value="1"/>
</dbReference>
<protein>
    <submittedName>
        <fullName evidence="3">Unnamed product</fullName>
    </submittedName>
</protein>
<accession>A0A096PC13</accession>
<comment type="caution">
    <text evidence="3">The sequence shown here is derived from an EMBL/GenBank/DDBJ whole genome shotgun (WGS) entry which is preliminary data.</text>
</comment>
<name>A0A096PC13_OSTTA</name>
<dbReference type="STRING" id="70448.A0A096PC13"/>
<gene>
    <name evidence="3" type="ORF">OT_ostta14g02930</name>
</gene>
<evidence type="ECO:0000256" key="1">
    <source>
        <dbReference type="SAM" id="MobiDB-lite"/>
    </source>
</evidence>
<sequence>MATATRWAIAIASIGSTRRPTATRRRTTTTTMGGTVTRADGAFVRGHGRAGDRARAGRRGATIARSKTPRVEARDGRAATATAREAEDADVDADEDALADGVEDETNDEVREGLTIEELMEEATEEEVEELTVLGRVTEGVRKAGENPGLRNLGALALFFLASTLTYSCYKVYRKATSGRAKRKRTVNKNVEVVERLKNFFPNERDSLNKGVLKGISLKTGYSQSEIVRKYLRYKLTEEAFTLDFVADMLALKKASGLTSGDIKGILLETGERMFKKYGTLMTNLAGLTQSGMERKIDGAGKFAKLMYLADLDELVDKEDGSEVQLKLKETFGATDEDYEKVRITALGADEVDVSSLNQMIGAVESSEVESTESSQSEEQ</sequence>
<dbReference type="AlphaFoldDB" id="A0A096PC13"/>
<dbReference type="GeneID" id="9837813"/>
<dbReference type="GO" id="GO:0009941">
    <property type="term" value="C:chloroplast envelope"/>
    <property type="evidence" value="ECO:0007669"/>
    <property type="project" value="TreeGrafter"/>
</dbReference>
<dbReference type="Proteomes" id="UP000009170">
    <property type="component" value="Unassembled WGS sequence"/>
</dbReference>
<proteinExistence type="predicted"/>
<evidence type="ECO:0000259" key="2">
    <source>
        <dbReference type="Pfam" id="PF22915"/>
    </source>
</evidence>
<dbReference type="OrthoDB" id="1716611at2759"/>
<dbReference type="PANTHER" id="PTHR36793">
    <property type="entry name" value="RIBOSOMAL RNA SMALL SUBUNIT METHYLTRANSFERASE J"/>
    <property type="match status" value="1"/>
</dbReference>
<dbReference type="EMBL" id="CAID01000014">
    <property type="protein sequence ID" value="CEG02191.1"/>
    <property type="molecule type" value="Genomic_DNA"/>
</dbReference>
<feature type="region of interest" description="Disordered" evidence="1">
    <location>
        <begin position="67"/>
        <end position="94"/>
    </location>
</feature>
<reference evidence="4" key="1">
    <citation type="journal article" date="2006" name="Proc. Natl. Acad. Sci. U.S.A.">
        <title>Genome analysis of the smallest free-living eukaryote Ostreococcus tauri unveils many unique features.</title>
        <authorList>
            <person name="Derelle E."/>
            <person name="Ferraz C."/>
            <person name="Rombauts S."/>
            <person name="Rouze P."/>
            <person name="Worden A.Z."/>
            <person name="Robbens S."/>
            <person name="Partensky F."/>
            <person name="Degroeve S."/>
            <person name="Echeynie S."/>
            <person name="Cooke R."/>
            <person name="Saeys Y."/>
            <person name="Wuyts J."/>
            <person name="Jabbari K."/>
            <person name="Bowler C."/>
            <person name="Panaud O."/>
            <person name="Piegu B."/>
            <person name="Ball S.G."/>
            <person name="Ral J.-P."/>
            <person name="Bouget F.-Y."/>
            <person name="Piganeau G."/>
            <person name="De Baets B."/>
            <person name="Picard A."/>
            <person name="Delseny M."/>
            <person name="Demaille J."/>
            <person name="Van de Peer Y."/>
            <person name="Moreau H."/>
        </authorList>
    </citation>
    <scope>NUCLEOTIDE SEQUENCE [LARGE SCALE GENOMIC DNA]</scope>
    <source>
        <strain evidence="4">OTTH 0595 / CCAP 157/2 / RCC745</strain>
    </source>
</reference>
<dbReference type="InterPro" id="IPR055241">
    <property type="entry name" value="Armadillo_rpt_dom"/>
</dbReference>
<dbReference type="KEGG" id="ota:OT_ostta14g02930"/>
<evidence type="ECO:0000313" key="4">
    <source>
        <dbReference type="Proteomes" id="UP000009170"/>
    </source>
</evidence>
<dbReference type="RefSeq" id="XP_003083128.2">
    <property type="nucleotide sequence ID" value="XM_003083080.2"/>
</dbReference>
<dbReference type="InParanoid" id="A0A096PC13"/>
<feature type="domain" description="Armadillo-like repeats" evidence="2">
    <location>
        <begin position="220"/>
        <end position="311"/>
    </location>
</feature>
<dbReference type="FunCoup" id="A0A096PC13">
    <property type="interactions" value="400"/>
</dbReference>
<reference evidence="3 4" key="2">
    <citation type="journal article" date="2014" name="BMC Genomics">
        <title>An improved genome of the model marine alga Ostreococcus tauri unfolds by assessing Illumina de novo assemblies.</title>
        <authorList>
            <person name="Blanc-Mathieu R."/>
            <person name="Verhelst B."/>
            <person name="Derelle E."/>
            <person name="Rombauts S."/>
            <person name="Bouget F.Y."/>
            <person name="Carre I."/>
            <person name="Chateau A."/>
            <person name="Eyre-Walker A."/>
            <person name="Grimsley N."/>
            <person name="Moreau H."/>
            <person name="Piegu B."/>
            <person name="Rivals E."/>
            <person name="Schackwitz W."/>
            <person name="Van de Peer Y."/>
            <person name="Piganeau G."/>
        </authorList>
    </citation>
    <scope>NUCLEOTIDE SEQUENCE [LARGE SCALE GENOMIC DNA]</scope>
    <source>
        <strain evidence="4">OTTH 0595 / CCAP 157/2 / RCC745</strain>
    </source>
</reference>